<dbReference type="Gene3D" id="1.20.1250.20">
    <property type="entry name" value="MFS general substrate transporter like domains"/>
    <property type="match status" value="1"/>
</dbReference>
<feature type="domain" description="Major facilitator superfamily (MFS) profile" evidence="8">
    <location>
        <begin position="1"/>
        <end position="197"/>
    </location>
</feature>
<comment type="subcellular location">
    <subcellularLocation>
        <location evidence="1">Cell membrane</location>
        <topology evidence="1">Multi-pass membrane protein</topology>
    </subcellularLocation>
</comment>
<dbReference type="SUPFAM" id="SSF103473">
    <property type="entry name" value="MFS general substrate transporter"/>
    <property type="match status" value="1"/>
</dbReference>
<dbReference type="Proteomes" id="UP000055060">
    <property type="component" value="Unassembled WGS sequence"/>
</dbReference>
<evidence type="ECO:0000313" key="10">
    <source>
        <dbReference type="Proteomes" id="UP000055060"/>
    </source>
</evidence>
<feature type="transmembrane region" description="Helical" evidence="7">
    <location>
        <begin position="44"/>
        <end position="69"/>
    </location>
</feature>
<keyword evidence="4 7" id="KW-0812">Transmembrane</keyword>
<dbReference type="PANTHER" id="PTHR43266:SF2">
    <property type="entry name" value="MAJOR FACILITATOR SUPERFAMILY (MFS) PROFILE DOMAIN-CONTAINING PROTEIN"/>
    <property type="match status" value="1"/>
</dbReference>
<dbReference type="InterPro" id="IPR036259">
    <property type="entry name" value="MFS_trans_sf"/>
</dbReference>
<protein>
    <submittedName>
        <fullName evidence="9">Permease of the major facilitator superfamily</fullName>
    </submittedName>
</protein>
<keyword evidence="2" id="KW-0813">Transport</keyword>
<dbReference type="RefSeq" id="WP_075073420.1">
    <property type="nucleotide sequence ID" value="NZ_DF967972.1"/>
</dbReference>
<evidence type="ECO:0000256" key="4">
    <source>
        <dbReference type="ARBA" id="ARBA00022692"/>
    </source>
</evidence>
<evidence type="ECO:0000256" key="5">
    <source>
        <dbReference type="ARBA" id="ARBA00022989"/>
    </source>
</evidence>
<keyword evidence="10" id="KW-1185">Reference proteome</keyword>
<feature type="transmembrane region" description="Helical" evidence="7">
    <location>
        <begin position="20"/>
        <end position="38"/>
    </location>
</feature>
<keyword evidence="5 7" id="KW-1133">Transmembrane helix</keyword>
<organism evidence="9">
    <name type="scientific">Longilinea arvoryzae</name>
    <dbReference type="NCBI Taxonomy" id="360412"/>
    <lineage>
        <taxon>Bacteria</taxon>
        <taxon>Bacillati</taxon>
        <taxon>Chloroflexota</taxon>
        <taxon>Anaerolineae</taxon>
        <taxon>Anaerolineales</taxon>
        <taxon>Anaerolineaceae</taxon>
        <taxon>Longilinea</taxon>
    </lineage>
</organism>
<feature type="transmembrane region" description="Helical" evidence="7">
    <location>
        <begin position="103"/>
        <end position="124"/>
    </location>
</feature>
<proteinExistence type="predicted"/>
<feature type="transmembrane region" description="Helical" evidence="7">
    <location>
        <begin position="145"/>
        <end position="164"/>
    </location>
</feature>
<dbReference type="EMBL" id="DF967972">
    <property type="protein sequence ID" value="GAP14131.1"/>
    <property type="molecule type" value="Genomic_DNA"/>
</dbReference>
<evidence type="ECO:0000259" key="8">
    <source>
        <dbReference type="PROSITE" id="PS50850"/>
    </source>
</evidence>
<dbReference type="InterPro" id="IPR020846">
    <property type="entry name" value="MFS_dom"/>
</dbReference>
<dbReference type="PANTHER" id="PTHR43266">
    <property type="entry name" value="MACROLIDE-EFFLUX PROTEIN"/>
    <property type="match status" value="1"/>
</dbReference>
<dbReference type="PROSITE" id="PS50850">
    <property type="entry name" value="MFS"/>
    <property type="match status" value="1"/>
</dbReference>
<name>A0A0S7BHQ0_9CHLR</name>
<feature type="transmembrane region" description="Helical" evidence="7">
    <location>
        <begin position="263"/>
        <end position="281"/>
    </location>
</feature>
<feature type="transmembrane region" description="Helical" evidence="7">
    <location>
        <begin position="170"/>
        <end position="189"/>
    </location>
</feature>
<feature type="transmembrane region" description="Helical" evidence="7">
    <location>
        <begin position="400"/>
        <end position="421"/>
    </location>
</feature>
<dbReference type="CDD" id="cd06173">
    <property type="entry name" value="MFS_MefA_like"/>
    <property type="match status" value="1"/>
</dbReference>
<dbReference type="STRING" id="360412.LARV_01895"/>
<feature type="transmembrane region" description="Helical" evidence="7">
    <location>
        <begin position="222"/>
        <end position="243"/>
    </location>
</feature>
<evidence type="ECO:0000313" key="9">
    <source>
        <dbReference type="EMBL" id="GAP14131.1"/>
    </source>
</evidence>
<keyword evidence="6 7" id="KW-0472">Membrane</keyword>
<dbReference type="AlphaFoldDB" id="A0A0S7BHQ0"/>
<dbReference type="InterPro" id="IPR011701">
    <property type="entry name" value="MFS"/>
</dbReference>
<dbReference type="GO" id="GO:0005886">
    <property type="term" value="C:plasma membrane"/>
    <property type="evidence" value="ECO:0007669"/>
    <property type="project" value="UniProtKB-SubCell"/>
</dbReference>
<evidence type="ECO:0000256" key="1">
    <source>
        <dbReference type="ARBA" id="ARBA00004651"/>
    </source>
</evidence>
<evidence type="ECO:0000256" key="3">
    <source>
        <dbReference type="ARBA" id="ARBA00022475"/>
    </source>
</evidence>
<accession>A0A0S7BHQ0</accession>
<gene>
    <name evidence="9" type="ORF">LARV_01895</name>
</gene>
<evidence type="ECO:0000256" key="7">
    <source>
        <dbReference type="SAM" id="Phobius"/>
    </source>
</evidence>
<keyword evidence="3" id="KW-1003">Cell membrane</keyword>
<evidence type="ECO:0000256" key="6">
    <source>
        <dbReference type="ARBA" id="ARBA00023136"/>
    </source>
</evidence>
<feature type="transmembrane region" description="Helical" evidence="7">
    <location>
        <begin position="293"/>
        <end position="316"/>
    </location>
</feature>
<sequence>MSAKRPEGMRAFTTIWGGQIFSLIGSAMSGFALTIWAWENQGTATALALVGFFNFAPMILFSPIAGALVDRWNRKLVMALSDLATGFTSMVVLALFLTGHLQLWHLFVTGAFAGLFQSFQWPAYSAAISLMIPKEHYGRASGMMSLAQWGSGIFAPVLAGMLIGKIGLGGILAIDLATLAIALITLAVVKVPQPERDPQEKRENLIKDAGFGFRYIWRRPSLLWLQMVFFAGNLMATIAGTLVNPMVLAWTNNNATTLGTVQSAAAIGGVAGGLVITAWGGPKRRIHGVLIGWLLAGLLGYTVFGLAGGLTIWLVASFFDSFFGPVINASNQAIWQSKVPPGLQGRVFSVRVMIAQITGPISMLVAGPLADQVFEPAMQNGGVLASTFGGIFGAHPGSGMALMITISGLLMLVVGAGGYLMRPVRQVEDLIPDHDAPVPAAETDRTPAD</sequence>
<evidence type="ECO:0000256" key="2">
    <source>
        <dbReference type="ARBA" id="ARBA00022448"/>
    </source>
</evidence>
<dbReference type="GO" id="GO:0022857">
    <property type="term" value="F:transmembrane transporter activity"/>
    <property type="evidence" value="ECO:0007669"/>
    <property type="project" value="InterPro"/>
</dbReference>
<reference evidence="9" key="1">
    <citation type="submission" date="2015-07" db="EMBL/GenBank/DDBJ databases">
        <title>Draft Genome Sequences of Anaerolinea thermolimosa IMO-1, Bellilinea caldifistulae GOMI-1, Leptolinea tardivitalis YMTK-2, Levilinea saccharolytica KIBI-1,Longilinea arvoryzae KOME-1, Previously Described as Members of the Anaerolineaceae (Chloroflexi).</title>
        <authorList>
            <person name="Sekiguchi Y."/>
            <person name="Ohashi A."/>
            <person name="Matsuura N."/>
            <person name="Tourlousse M.D."/>
        </authorList>
    </citation>
    <scope>NUCLEOTIDE SEQUENCE [LARGE SCALE GENOMIC DNA]</scope>
    <source>
        <strain evidence="9">KOME-1</strain>
    </source>
</reference>
<dbReference type="Pfam" id="PF07690">
    <property type="entry name" value="MFS_1"/>
    <property type="match status" value="1"/>
</dbReference>
<feature type="transmembrane region" description="Helical" evidence="7">
    <location>
        <begin position="76"/>
        <end position="97"/>
    </location>
</feature>